<reference evidence="2" key="3">
    <citation type="submission" date="2015-02" db="UniProtKB">
        <authorList>
            <consortium name="EnsemblProtists"/>
        </authorList>
    </citation>
    <scope>IDENTIFICATION</scope>
    <source>
        <strain evidence="2">DAOM BR144</strain>
    </source>
</reference>
<reference evidence="3" key="2">
    <citation type="submission" date="2010-04" db="EMBL/GenBank/DDBJ databases">
        <authorList>
            <person name="Buell R."/>
            <person name="Hamilton J."/>
            <person name="Hostetler J."/>
        </authorList>
    </citation>
    <scope>NUCLEOTIDE SEQUENCE [LARGE SCALE GENOMIC DNA]</scope>
    <source>
        <strain evidence="3">DAOM:BR144</strain>
    </source>
</reference>
<dbReference type="HOGENOM" id="CLU_1168526_0_0_1"/>
<proteinExistence type="predicted"/>
<dbReference type="AlphaFoldDB" id="K3WKD8"/>
<dbReference type="EMBL" id="GL376633">
    <property type="status" value="NOT_ANNOTATED_CDS"/>
    <property type="molecule type" value="Genomic_DNA"/>
</dbReference>
<dbReference type="EnsemblProtists" id="PYU1_T005430">
    <property type="protein sequence ID" value="PYU1_T005430"/>
    <property type="gene ID" value="PYU1_G005419"/>
</dbReference>
<dbReference type="InParanoid" id="K3WKD8"/>
<feature type="region of interest" description="Disordered" evidence="1">
    <location>
        <begin position="108"/>
        <end position="127"/>
    </location>
</feature>
<dbReference type="Proteomes" id="UP000019132">
    <property type="component" value="Unassembled WGS sequence"/>
</dbReference>
<dbReference type="VEuPathDB" id="FungiDB:PYU1_G005419"/>
<name>K3WKD8_GLOUD</name>
<evidence type="ECO:0000313" key="2">
    <source>
        <dbReference type="EnsemblProtists" id="PYU1_T005430"/>
    </source>
</evidence>
<sequence>VQLRQLPSHGLIFGVCASDVPRQLYWLAVRDSERADTLLFVLVPHGGCAHQGRGRRGHHRAPKQLCQRRLHPVLAPILQSRDDRGVVVRHGRWRHVLRLQRLLQQRVHRPSHVSVPRQSRQHTHVGRFDLRRRRRRQLCAPYRPPFRELSGPICVTGAACRQLRARRGAVPAECRRCDRESEQDLGGQVHARILRHQDQSRQLPRHVRLGRVARVHDVAKHVHGHQVHAKPDHEPLPQ</sequence>
<evidence type="ECO:0000313" key="3">
    <source>
        <dbReference type="Proteomes" id="UP000019132"/>
    </source>
</evidence>
<organism evidence="2 3">
    <name type="scientific">Globisporangium ultimum (strain ATCC 200006 / CBS 805.95 / DAOM BR144)</name>
    <name type="common">Pythium ultimum</name>
    <dbReference type="NCBI Taxonomy" id="431595"/>
    <lineage>
        <taxon>Eukaryota</taxon>
        <taxon>Sar</taxon>
        <taxon>Stramenopiles</taxon>
        <taxon>Oomycota</taxon>
        <taxon>Peronosporomycetes</taxon>
        <taxon>Pythiales</taxon>
        <taxon>Pythiaceae</taxon>
        <taxon>Globisporangium</taxon>
    </lineage>
</organism>
<keyword evidence="3" id="KW-1185">Reference proteome</keyword>
<protein>
    <submittedName>
        <fullName evidence="2">Uncharacterized protein</fullName>
    </submittedName>
</protein>
<accession>K3WKD8</accession>
<reference evidence="3" key="1">
    <citation type="journal article" date="2010" name="Genome Biol.">
        <title>Genome sequence of the necrotrophic plant pathogen Pythium ultimum reveals original pathogenicity mechanisms and effector repertoire.</title>
        <authorList>
            <person name="Levesque C.A."/>
            <person name="Brouwer H."/>
            <person name="Cano L."/>
            <person name="Hamilton J.P."/>
            <person name="Holt C."/>
            <person name="Huitema E."/>
            <person name="Raffaele S."/>
            <person name="Robideau G.P."/>
            <person name="Thines M."/>
            <person name="Win J."/>
            <person name="Zerillo M.M."/>
            <person name="Beakes G.W."/>
            <person name="Boore J.L."/>
            <person name="Busam D."/>
            <person name="Dumas B."/>
            <person name="Ferriera S."/>
            <person name="Fuerstenberg S.I."/>
            <person name="Gachon C.M."/>
            <person name="Gaulin E."/>
            <person name="Govers F."/>
            <person name="Grenville-Briggs L."/>
            <person name="Horner N."/>
            <person name="Hostetler J."/>
            <person name="Jiang R.H."/>
            <person name="Johnson J."/>
            <person name="Krajaejun T."/>
            <person name="Lin H."/>
            <person name="Meijer H.J."/>
            <person name="Moore B."/>
            <person name="Morris P."/>
            <person name="Phuntmart V."/>
            <person name="Puiu D."/>
            <person name="Shetty J."/>
            <person name="Stajich J.E."/>
            <person name="Tripathy S."/>
            <person name="Wawra S."/>
            <person name="van West P."/>
            <person name="Whitty B.R."/>
            <person name="Coutinho P.M."/>
            <person name="Henrissat B."/>
            <person name="Martin F."/>
            <person name="Thomas P.D."/>
            <person name="Tyler B.M."/>
            <person name="De Vries R.P."/>
            <person name="Kamoun S."/>
            <person name="Yandell M."/>
            <person name="Tisserat N."/>
            <person name="Buell C.R."/>
        </authorList>
    </citation>
    <scope>NUCLEOTIDE SEQUENCE</scope>
    <source>
        <strain evidence="3">DAOM:BR144</strain>
    </source>
</reference>
<evidence type="ECO:0000256" key="1">
    <source>
        <dbReference type="SAM" id="MobiDB-lite"/>
    </source>
</evidence>